<dbReference type="GeneID" id="94300004"/>
<protein>
    <recommendedName>
        <fullName evidence="4">Secreted protein</fullName>
    </recommendedName>
</protein>
<gene>
    <name evidence="2" type="ORF">SS50377_25981</name>
</gene>
<dbReference type="AlphaFoldDB" id="A0A9P8LPC6"/>
<evidence type="ECO:0008006" key="4">
    <source>
        <dbReference type="Google" id="ProtNLM"/>
    </source>
</evidence>
<sequence length="110" mass="12380">MHCFTTCTVARNLLWRTLTLAIMHVSSLKIPTQEYECGCTRLLLCSGSQIFQYYAVIPQQGYTANNFPNSRQHPNNAKAVFGDSRCKPFSPSTHRCTSERQQWVLAPGGP</sequence>
<keyword evidence="1" id="KW-0732">Signal</keyword>
<evidence type="ECO:0000313" key="3">
    <source>
        <dbReference type="Proteomes" id="UP000018208"/>
    </source>
</evidence>
<organism evidence="2 3">
    <name type="scientific">Spironucleus salmonicida</name>
    <dbReference type="NCBI Taxonomy" id="348837"/>
    <lineage>
        <taxon>Eukaryota</taxon>
        <taxon>Metamonada</taxon>
        <taxon>Diplomonadida</taxon>
        <taxon>Hexamitidae</taxon>
        <taxon>Hexamitinae</taxon>
        <taxon>Spironucleus</taxon>
    </lineage>
</organism>
<feature type="signal peptide" evidence="1">
    <location>
        <begin position="1"/>
        <end position="21"/>
    </location>
</feature>
<proteinExistence type="predicted"/>
<accession>A0A9P8LPC6</accession>
<dbReference type="EMBL" id="AUWU02000006">
    <property type="protein sequence ID" value="KAH0571785.1"/>
    <property type="molecule type" value="Genomic_DNA"/>
</dbReference>
<feature type="chain" id="PRO_5040393588" description="Secreted protein" evidence="1">
    <location>
        <begin position="22"/>
        <end position="110"/>
    </location>
</feature>
<evidence type="ECO:0000313" key="2">
    <source>
        <dbReference type="EMBL" id="KAH0571785.1"/>
    </source>
</evidence>
<dbReference type="KEGG" id="ssao:94300004"/>
<dbReference type="Proteomes" id="UP000018208">
    <property type="component" value="Unassembled WGS sequence"/>
</dbReference>
<evidence type="ECO:0000256" key="1">
    <source>
        <dbReference type="SAM" id="SignalP"/>
    </source>
</evidence>
<name>A0A9P8LPC6_9EUKA</name>
<dbReference type="RefSeq" id="XP_067762558.1">
    <property type="nucleotide sequence ID" value="XM_067909802.1"/>
</dbReference>
<reference evidence="2 3" key="1">
    <citation type="journal article" date="2014" name="PLoS Genet.">
        <title>The Genome of Spironucleus salmonicida Highlights a Fish Pathogen Adapted to Fluctuating Environments.</title>
        <authorList>
            <person name="Xu F."/>
            <person name="Jerlstrom-Hultqvist J."/>
            <person name="Einarsson E."/>
            <person name="Astvaldsson A."/>
            <person name="Svard S.G."/>
            <person name="Andersson J.O."/>
        </authorList>
    </citation>
    <scope>NUCLEOTIDE SEQUENCE [LARGE SCALE GENOMIC DNA]</scope>
    <source>
        <strain evidence="2 3">ATCC 50377</strain>
    </source>
</reference>
<keyword evidence="3" id="KW-1185">Reference proteome</keyword>
<comment type="caution">
    <text evidence="2">The sequence shown here is derived from an EMBL/GenBank/DDBJ whole genome shotgun (WGS) entry which is preliminary data.</text>
</comment>